<reference evidence="3 4" key="1">
    <citation type="submission" date="2020-07" db="EMBL/GenBank/DDBJ databases">
        <title>Thermogemmata thermophila gen. nov., sp. nov., a novel moderate thermophilic planctomycete from a Kamchatka hot spring.</title>
        <authorList>
            <person name="Elcheninov A.G."/>
            <person name="Podosokorskaya O.A."/>
            <person name="Kovaleva O.L."/>
            <person name="Novikov A."/>
            <person name="Bonch-Osmolovskaya E.A."/>
            <person name="Toshchakov S.V."/>
            <person name="Kublanov I.V."/>
        </authorList>
    </citation>
    <scope>NUCLEOTIDE SEQUENCE [LARGE SCALE GENOMIC DNA]</scope>
    <source>
        <strain evidence="3 4">2918</strain>
    </source>
</reference>
<name>A0A7V8VBV1_9BACT</name>
<keyword evidence="2" id="KW-1133">Transmembrane helix</keyword>
<keyword evidence="4" id="KW-1185">Reference proteome</keyword>
<dbReference type="AlphaFoldDB" id="A0A7V8VBV1"/>
<evidence type="ECO:0000313" key="3">
    <source>
        <dbReference type="EMBL" id="MBA2225170.1"/>
    </source>
</evidence>
<evidence type="ECO:0000256" key="2">
    <source>
        <dbReference type="SAM" id="Phobius"/>
    </source>
</evidence>
<evidence type="ECO:0000313" key="4">
    <source>
        <dbReference type="Proteomes" id="UP000542342"/>
    </source>
</evidence>
<keyword evidence="2" id="KW-0812">Transmembrane</keyword>
<accession>A0A7V8VBV1</accession>
<feature type="transmembrane region" description="Helical" evidence="2">
    <location>
        <begin position="23"/>
        <end position="41"/>
    </location>
</feature>
<dbReference type="RefSeq" id="WP_194536555.1">
    <property type="nucleotide sequence ID" value="NZ_JACEFB010000001.1"/>
</dbReference>
<keyword evidence="2" id="KW-0472">Membrane</keyword>
<protein>
    <submittedName>
        <fullName evidence="3">FeoB-associated Cys-rich membrane protein</fullName>
    </submittedName>
</protein>
<feature type="region of interest" description="Disordered" evidence="1">
    <location>
        <begin position="61"/>
        <end position="81"/>
    </location>
</feature>
<sequence>MDLSLPPLLGATPPALLPLTLDVQWLLVDLLVAGAALYVAWSLWRSWRGKAGCASRCHSCSATVEPPESPPSSTRFPLKQL</sequence>
<dbReference type="EMBL" id="JACEFB010000001">
    <property type="protein sequence ID" value="MBA2225170.1"/>
    <property type="molecule type" value="Genomic_DNA"/>
</dbReference>
<proteinExistence type="predicted"/>
<dbReference type="Proteomes" id="UP000542342">
    <property type="component" value="Unassembled WGS sequence"/>
</dbReference>
<comment type="caution">
    <text evidence="3">The sequence shown here is derived from an EMBL/GenBank/DDBJ whole genome shotgun (WGS) entry which is preliminary data.</text>
</comment>
<evidence type="ECO:0000256" key="1">
    <source>
        <dbReference type="SAM" id="MobiDB-lite"/>
    </source>
</evidence>
<organism evidence="3 4">
    <name type="scientific">Thermogemmata fonticola</name>
    <dbReference type="NCBI Taxonomy" id="2755323"/>
    <lineage>
        <taxon>Bacteria</taxon>
        <taxon>Pseudomonadati</taxon>
        <taxon>Planctomycetota</taxon>
        <taxon>Planctomycetia</taxon>
        <taxon>Gemmatales</taxon>
        <taxon>Gemmataceae</taxon>
        <taxon>Thermogemmata</taxon>
    </lineage>
</organism>
<gene>
    <name evidence="3" type="ORF">H0921_03230</name>
</gene>